<name>A0A3E2VEJ5_CLOIN</name>
<dbReference type="Proteomes" id="UP000260025">
    <property type="component" value="Unassembled WGS sequence"/>
</dbReference>
<evidence type="ECO:0000313" key="1">
    <source>
        <dbReference type="EMBL" id="RGC08975.1"/>
    </source>
</evidence>
<dbReference type="EMBL" id="QVEV01000067">
    <property type="protein sequence ID" value="RGC08975.1"/>
    <property type="molecule type" value="Genomic_DNA"/>
</dbReference>
<reference evidence="1 2" key="1">
    <citation type="submission" date="2018-08" db="EMBL/GenBank/DDBJ databases">
        <title>A genome reference for cultivated species of the human gut microbiota.</title>
        <authorList>
            <person name="Zou Y."/>
            <person name="Xue W."/>
            <person name="Luo G."/>
        </authorList>
    </citation>
    <scope>NUCLEOTIDE SEQUENCE [LARGE SCALE GENOMIC DNA]</scope>
    <source>
        <strain evidence="1 2">OF01-2LB</strain>
    </source>
</reference>
<sequence>MTAPLLAVALDAETSGSRKVWQGNILITEEFCKEIGIDYEKVVQDLKPTVAQFGKLLAEYHRMMGDSSKMSFFLDN</sequence>
<dbReference type="RefSeq" id="WP_002610745.1">
    <property type="nucleotide sequence ID" value="NZ_CAXUJB010000004.1"/>
</dbReference>
<dbReference type="AlphaFoldDB" id="A0A3E2VEJ5"/>
<comment type="caution">
    <text evidence="1">The sequence shown here is derived from an EMBL/GenBank/DDBJ whole genome shotgun (WGS) entry which is preliminary data.</text>
</comment>
<protein>
    <submittedName>
        <fullName evidence="1">Uncharacterized protein</fullName>
    </submittedName>
</protein>
<evidence type="ECO:0000313" key="2">
    <source>
        <dbReference type="Proteomes" id="UP000260025"/>
    </source>
</evidence>
<organism evidence="1 2">
    <name type="scientific">Clostridium innocuum</name>
    <dbReference type="NCBI Taxonomy" id="1522"/>
    <lineage>
        <taxon>Bacteria</taxon>
        <taxon>Bacillati</taxon>
        <taxon>Bacillota</taxon>
        <taxon>Clostridia</taxon>
        <taxon>Eubacteriales</taxon>
        <taxon>Clostridiaceae</taxon>
        <taxon>Clostridium</taxon>
    </lineage>
</organism>
<dbReference type="OrthoDB" id="9863290at2"/>
<gene>
    <name evidence="1" type="ORF">DXA38_21635</name>
</gene>
<accession>A0A3E2VEJ5</accession>
<proteinExistence type="predicted"/>